<evidence type="ECO:0000256" key="2">
    <source>
        <dbReference type="ARBA" id="ARBA00022527"/>
    </source>
</evidence>
<dbReference type="AlphaFoldDB" id="A0A8H7ZVC7"/>
<keyword evidence="6" id="KW-0067">ATP-binding</keyword>
<gene>
    <name evidence="11" type="ORF">BJ554DRAFT_7848</name>
</gene>
<dbReference type="InterPro" id="IPR000719">
    <property type="entry name" value="Prot_kinase_dom"/>
</dbReference>
<dbReference type="Proteomes" id="UP000673691">
    <property type="component" value="Unassembled WGS sequence"/>
</dbReference>
<feature type="domain" description="Protein kinase" evidence="10">
    <location>
        <begin position="1"/>
        <end position="176"/>
    </location>
</feature>
<dbReference type="SMART" id="SM00220">
    <property type="entry name" value="S_TKc"/>
    <property type="match status" value="1"/>
</dbReference>
<evidence type="ECO:0000256" key="8">
    <source>
        <dbReference type="ARBA" id="ARBA00048679"/>
    </source>
</evidence>
<evidence type="ECO:0000256" key="9">
    <source>
        <dbReference type="SAM" id="MobiDB-lite"/>
    </source>
</evidence>
<comment type="catalytic activity">
    <reaction evidence="7">
        <text>L-threonyl-[protein] + ATP = O-phospho-L-threonyl-[protein] + ADP + H(+)</text>
        <dbReference type="Rhea" id="RHEA:46608"/>
        <dbReference type="Rhea" id="RHEA-COMP:11060"/>
        <dbReference type="Rhea" id="RHEA-COMP:11605"/>
        <dbReference type="ChEBI" id="CHEBI:15378"/>
        <dbReference type="ChEBI" id="CHEBI:30013"/>
        <dbReference type="ChEBI" id="CHEBI:30616"/>
        <dbReference type="ChEBI" id="CHEBI:61977"/>
        <dbReference type="ChEBI" id="CHEBI:456216"/>
        <dbReference type="EC" id="2.7.11.1"/>
    </reaction>
</comment>
<evidence type="ECO:0000313" key="11">
    <source>
        <dbReference type="EMBL" id="KAG5460141.1"/>
    </source>
</evidence>
<name>A0A8H7ZVC7_9FUNG</name>
<comment type="catalytic activity">
    <reaction evidence="8">
        <text>L-seryl-[protein] + ATP = O-phospho-L-seryl-[protein] + ADP + H(+)</text>
        <dbReference type="Rhea" id="RHEA:17989"/>
        <dbReference type="Rhea" id="RHEA-COMP:9863"/>
        <dbReference type="Rhea" id="RHEA-COMP:11604"/>
        <dbReference type="ChEBI" id="CHEBI:15378"/>
        <dbReference type="ChEBI" id="CHEBI:29999"/>
        <dbReference type="ChEBI" id="CHEBI:30616"/>
        <dbReference type="ChEBI" id="CHEBI:83421"/>
        <dbReference type="ChEBI" id="CHEBI:456216"/>
        <dbReference type="EC" id="2.7.11.1"/>
    </reaction>
</comment>
<comment type="caution">
    <text evidence="11">The sequence shown here is derived from an EMBL/GenBank/DDBJ whole genome shotgun (WGS) entry which is preliminary data.</text>
</comment>
<organism evidence="11 12">
    <name type="scientific">Olpidium bornovanus</name>
    <dbReference type="NCBI Taxonomy" id="278681"/>
    <lineage>
        <taxon>Eukaryota</taxon>
        <taxon>Fungi</taxon>
        <taxon>Fungi incertae sedis</taxon>
        <taxon>Olpidiomycota</taxon>
        <taxon>Olpidiomycotina</taxon>
        <taxon>Olpidiomycetes</taxon>
        <taxon>Olpidiales</taxon>
        <taxon>Olpidiaceae</taxon>
        <taxon>Olpidium</taxon>
    </lineage>
</organism>
<accession>A0A8H7ZVC7</accession>
<protein>
    <recommendedName>
        <fullName evidence="1">non-specific serine/threonine protein kinase</fullName>
        <ecNumber evidence="1">2.7.11.1</ecNumber>
    </recommendedName>
</protein>
<feature type="region of interest" description="Disordered" evidence="9">
    <location>
        <begin position="193"/>
        <end position="213"/>
    </location>
</feature>
<dbReference type="PANTHER" id="PTHR24343">
    <property type="entry name" value="SERINE/THREONINE KINASE"/>
    <property type="match status" value="1"/>
</dbReference>
<evidence type="ECO:0000256" key="5">
    <source>
        <dbReference type="ARBA" id="ARBA00022777"/>
    </source>
</evidence>
<dbReference type="PANTHER" id="PTHR24343:SF558">
    <property type="entry name" value="PROTEIN KINASE DOMAIN-CONTAINING PROTEIN"/>
    <property type="match status" value="1"/>
</dbReference>
<dbReference type="SUPFAM" id="SSF56112">
    <property type="entry name" value="Protein kinase-like (PK-like)"/>
    <property type="match status" value="1"/>
</dbReference>
<keyword evidence="4" id="KW-0547">Nucleotide-binding</keyword>
<dbReference type="InterPro" id="IPR011009">
    <property type="entry name" value="Kinase-like_dom_sf"/>
</dbReference>
<keyword evidence="3" id="KW-0808">Transferase</keyword>
<dbReference type="GO" id="GO:0005829">
    <property type="term" value="C:cytosol"/>
    <property type="evidence" value="ECO:0007669"/>
    <property type="project" value="TreeGrafter"/>
</dbReference>
<evidence type="ECO:0000256" key="1">
    <source>
        <dbReference type="ARBA" id="ARBA00012513"/>
    </source>
</evidence>
<evidence type="ECO:0000256" key="4">
    <source>
        <dbReference type="ARBA" id="ARBA00022741"/>
    </source>
</evidence>
<keyword evidence="2" id="KW-0723">Serine/threonine-protein kinase</keyword>
<keyword evidence="5" id="KW-0418">Kinase</keyword>
<dbReference type="EMBL" id="JAEFCI010005686">
    <property type="protein sequence ID" value="KAG5460141.1"/>
    <property type="molecule type" value="Genomic_DNA"/>
</dbReference>
<dbReference type="PROSITE" id="PS50011">
    <property type="entry name" value="PROTEIN_KINASE_DOM"/>
    <property type="match status" value="1"/>
</dbReference>
<dbReference type="Pfam" id="PF00069">
    <property type="entry name" value="Pkinase"/>
    <property type="match status" value="1"/>
</dbReference>
<proteinExistence type="predicted"/>
<evidence type="ECO:0000256" key="7">
    <source>
        <dbReference type="ARBA" id="ARBA00047899"/>
    </source>
</evidence>
<keyword evidence="12" id="KW-1185">Reference proteome</keyword>
<dbReference type="GO" id="GO:0030003">
    <property type="term" value="P:intracellular monoatomic cation homeostasis"/>
    <property type="evidence" value="ECO:0007669"/>
    <property type="project" value="TreeGrafter"/>
</dbReference>
<dbReference type="Gene3D" id="1.10.510.10">
    <property type="entry name" value="Transferase(Phosphotransferase) domain 1"/>
    <property type="match status" value="1"/>
</dbReference>
<dbReference type="OrthoDB" id="6513151at2759"/>
<dbReference type="GO" id="GO:0005524">
    <property type="term" value="F:ATP binding"/>
    <property type="evidence" value="ECO:0007669"/>
    <property type="project" value="UniProtKB-KW"/>
</dbReference>
<evidence type="ECO:0000256" key="3">
    <source>
        <dbReference type="ARBA" id="ARBA00022679"/>
    </source>
</evidence>
<sequence length="245" mass="27475">MEYCPGGDLYNAIKSGCMVCDILRYCHADDRTIRDIKPENLLLDANGHLKLTDFGVSEVSYGGRAYSGGGRREAHVLSRLPYMAPELFQAVSYDAREVDVWACGIVYYCMIYHGIPWRRATASDANYSAYLEQRGGPGYEPMQRLRGGCRSLLKRILDPDPATRITVPEILEDPWFCSIRCCSAESESFMRSFSPPKAADQDGSGPPRPLNTSLVAREVHYHVPDDVLAAYHSRSRRRQQSTSPV</sequence>
<dbReference type="EC" id="2.7.11.1" evidence="1"/>
<evidence type="ECO:0000256" key="6">
    <source>
        <dbReference type="ARBA" id="ARBA00022840"/>
    </source>
</evidence>
<dbReference type="GO" id="GO:0004674">
    <property type="term" value="F:protein serine/threonine kinase activity"/>
    <property type="evidence" value="ECO:0007669"/>
    <property type="project" value="UniProtKB-KW"/>
</dbReference>
<evidence type="ECO:0000259" key="10">
    <source>
        <dbReference type="PROSITE" id="PS50011"/>
    </source>
</evidence>
<evidence type="ECO:0000313" key="12">
    <source>
        <dbReference type="Proteomes" id="UP000673691"/>
    </source>
</evidence>
<reference evidence="11 12" key="1">
    <citation type="journal article" name="Sci. Rep.">
        <title>Genome-scale phylogenetic analyses confirm Olpidium as the closest living zoosporic fungus to the non-flagellated, terrestrial fungi.</title>
        <authorList>
            <person name="Chang Y."/>
            <person name="Rochon D."/>
            <person name="Sekimoto S."/>
            <person name="Wang Y."/>
            <person name="Chovatia M."/>
            <person name="Sandor L."/>
            <person name="Salamov A."/>
            <person name="Grigoriev I.V."/>
            <person name="Stajich J.E."/>
            <person name="Spatafora J.W."/>
        </authorList>
    </citation>
    <scope>NUCLEOTIDE SEQUENCE [LARGE SCALE GENOMIC DNA]</scope>
    <source>
        <strain evidence="11">S191</strain>
    </source>
</reference>